<dbReference type="EMBL" id="GBXM01024382">
    <property type="protein sequence ID" value="JAH84195.1"/>
    <property type="molecule type" value="Transcribed_RNA"/>
</dbReference>
<feature type="region of interest" description="Disordered" evidence="1">
    <location>
        <begin position="21"/>
        <end position="44"/>
    </location>
</feature>
<organism evidence="2">
    <name type="scientific">Anguilla anguilla</name>
    <name type="common">European freshwater eel</name>
    <name type="synonym">Muraena anguilla</name>
    <dbReference type="NCBI Taxonomy" id="7936"/>
    <lineage>
        <taxon>Eukaryota</taxon>
        <taxon>Metazoa</taxon>
        <taxon>Chordata</taxon>
        <taxon>Craniata</taxon>
        <taxon>Vertebrata</taxon>
        <taxon>Euteleostomi</taxon>
        <taxon>Actinopterygii</taxon>
        <taxon>Neopterygii</taxon>
        <taxon>Teleostei</taxon>
        <taxon>Anguilliformes</taxon>
        <taxon>Anguillidae</taxon>
        <taxon>Anguilla</taxon>
    </lineage>
</organism>
<reference evidence="2" key="2">
    <citation type="journal article" date="2015" name="Fish Shellfish Immunol.">
        <title>Early steps in the European eel (Anguilla anguilla)-Vibrio vulnificus interaction in the gills: Role of the RtxA13 toxin.</title>
        <authorList>
            <person name="Callol A."/>
            <person name="Pajuelo D."/>
            <person name="Ebbesson L."/>
            <person name="Teles M."/>
            <person name="MacKenzie S."/>
            <person name="Amaro C."/>
        </authorList>
    </citation>
    <scope>NUCLEOTIDE SEQUENCE</scope>
</reference>
<accession>A0A0E9W3N4</accession>
<proteinExistence type="predicted"/>
<evidence type="ECO:0000256" key="1">
    <source>
        <dbReference type="SAM" id="MobiDB-lite"/>
    </source>
</evidence>
<evidence type="ECO:0000313" key="2">
    <source>
        <dbReference type="EMBL" id="JAH84195.1"/>
    </source>
</evidence>
<name>A0A0E9W3N4_ANGAN</name>
<protein>
    <submittedName>
        <fullName evidence="2">Uncharacterized protein</fullName>
    </submittedName>
</protein>
<reference evidence="2" key="1">
    <citation type="submission" date="2014-11" db="EMBL/GenBank/DDBJ databases">
        <authorList>
            <person name="Amaro Gonzalez C."/>
        </authorList>
    </citation>
    <scope>NUCLEOTIDE SEQUENCE</scope>
</reference>
<dbReference type="AlphaFoldDB" id="A0A0E9W3N4"/>
<sequence>MKESRDCLIFLVLQDLAQQGQSADFPQSGGNATEAGLTPGTSKSKLGCDISSAVAPSAEGK</sequence>
<feature type="compositionally biased region" description="Polar residues" evidence="1">
    <location>
        <begin position="21"/>
        <end position="31"/>
    </location>
</feature>